<dbReference type="EMBL" id="JBEDUW010000006">
    <property type="protein sequence ID" value="KAK9919646.1"/>
    <property type="molecule type" value="Genomic_DNA"/>
</dbReference>
<evidence type="ECO:0000256" key="1">
    <source>
        <dbReference type="SAM" id="MobiDB-lite"/>
    </source>
</evidence>
<proteinExistence type="predicted"/>
<protein>
    <submittedName>
        <fullName evidence="2">Uncharacterized protein</fullName>
    </submittedName>
</protein>
<dbReference type="Proteomes" id="UP001457282">
    <property type="component" value="Unassembled WGS sequence"/>
</dbReference>
<sequence>MAFSQANHAADDIKAQSSVEADSVVDPTAERNLSTSAGRGGQVRRQEELVNSQVAFGSNDVVETAVGSREAYW</sequence>
<name>A0AAW1W739_RUBAR</name>
<organism evidence="2 3">
    <name type="scientific">Rubus argutus</name>
    <name type="common">Southern blackberry</name>
    <dbReference type="NCBI Taxonomy" id="59490"/>
    <lineage>
        <taxon>Eukaryota</taxon>
        <taxon>Viridiplantae</taxon>
        <taxon>Streptophyta</taxon>
        <taxon>Embryophyta</taxon>
        <taxon>Tracheophyta</taxon>
        <taxon>Spermatophyta</taxon>
        <taxon>Magnoliopsida</taxon>
        <taxon>eudicotyledons</taxon>
        <taxon>Gunneridae</taxon>
        <taxon>Pentapetalae</taxon>
        <taxon>rosids</taxon>
        <taxon>fabids</taxon>
        <taxon>Rosales</taxon>
        <taxon>Rosaceae</taxon>
        <taxon>Rosoideae</taxon>
        <taxon>Rosoideae incertae sedis</taxon>
        <taxon>Rubus</taxon>
    </lineage>
</organism>
<dbReference type="AlphaFoldDB" id="A0AAW1W739"/>
<comment type="caution">
    <text evidence="2">The sequence shown here is derived from an EMBL/GenBank/DDBJ whole genome shotgun (WGS) entry which is preliminary data.</text>
</comment>
<evidence type="ECO:0000313" key="2">
    <source>
        <dbReference type="EMBL" id="KAK9919646.1"/>
    </source>
</evidence>
<keyword evidence="3" id="KW-1185">Reference proteome</keyword>
<reference evidence="2 3" key="1">
    <citation type="journal article" date="2023" name="G3 (Bethesda)">
        <title>A chromosome-length genome assembly and annotation of blackberry (Rubus argutus, cv. 'Hillquist').</title>
        <authorList>
            <person name="Bruna T."/>
            <person name="Aryal R."/>
            <person name="Dudchenko O."/>
            <person name="Sargent D.J."/>
            <person name="Mead D."/>
            <person name="Buti M."/>
            <person name="Cavallini A."/>
            <person name="Hytonen T."/>
            <person name="Andres J."/>
            <person name="Pham M."/>
            <person name="Weisz D."/>
            <person name="Mascagni F."/>
            <person name="Usai G."/>
            <person name="Natali L."/>
            <person name="Bassil N."/>
            <person name="Fernandez G.E."/>
            <person name="Lomsadze A."/>
            <person name="Armour M."/>
            <person name="Olukolu B."/>
            <person name="Poorten T."/>
            <person name="Britton C."/>
            <person name="Davik J."/>
            <person name="Ashrafi H."/>
            <person name="Aiden E.L."/>
            <person name="Borodovsky M."/>
            <person name="Worthington M."/>
        </authorList>
    </citation>
    <scope>NUCLEOTIDE SEQUENCE [LARGE SCALE GENOMIC DNA]</scope>
    <source>
        <strain evidence="2">PI 553951</strain>
    </source>
</reference>
<accession>A0AAW1W739</accession>
<evidence type="ECO:0000313" key="3">
    <source>
        <dbReference type="Proteomes" id="UP001457282"/>
    </source>
</evidence>
<feature type="region of interest" description="Disordered" evidence="1">
    <location>
        <begin position="1"/>
        <end position="46"/>
    </location>
</feature>
<gene>
    <name evidence="2" type="ORF">M0R45_028232</name>
</gene>